<feature type="compositionally biased region" description="Polar residues" evidence="1">
    <location>
        <begin position="33"/>
        <end position="47"/>
    </location>
</feature>
<protein>
    <recommendedName>
        <fullName evidence="3">RelA/SpoT domain-containing protein</fullName>
    </recommendedName>
</protein>
<feature type="region of interest" description="Disordered" evidence="1">
    <location>
        <begin position="429"/>
        <end position="456"/>
    </location>
</feature>
<feature type="compositionally biased region" description="Basic and acidic residues" evidence="1">
    <location>
        <begin position="77"/>
        <end position="92"/>
    </location>
</feature>
<dbReference type="AlphaFoldDB" id="A0AAU2JVQ1"/>
<reference evidence="2" key="1">
    <citation type="submission" date="2022-10" db="EMBL/GenBank/DDBJ databases">
        <title>The complete genomes of actinobacterial strains from the NBC collection.</title>
        <authorList>
            <person name="Joergensen T.S."/>
            <person name="Alvarez Arevalo M."/>
            <person name="Sterndorff E.B."/>
            <person name="Faurdal D."/>
            <person name="Vuksanovic O."/>
            <person name="Mourched A.-S."/>
            <person name="Charusanti P."/>
            <person name="Shaw S."/>
            <person name="Blin K."/>
            <person name="Weber T."/>
        </authorList>
    </citation>
    <scope>NUCLEOTIDE SEQUENCE</scope>
    <source>
        <strain evidence="2">NBC_00049</strain>
    </source>
</reference>
<dbReference type="SUPFAM" id="SSF81301">
    <property type="entry name" value="Nucleotidyltransferase"/>
    <property type="match status" value="1"/>
</dbReference>
<evidence type="ECO:0000256" key="1">
    <source>
        <dbReference type="SAM" id="MobiDB-lite"/>
    </source>
</evidence>
<feature type="compositionally biased region" description="Low complexity" evidence="1">
    <location>
        <begin position="274"/>
        <end position="287"/>
    </location>
</feature>
<accession>A0AAU2JVQ1</accession>
<feature type="compositionally biased region" description="Basic and acidic residues" evidence="1">
    <location>
        <begin position="122"/>
        <end position="133"/>
    </location>
</feature>
<proteinExistence type="predicted"/>
<evidence type="ECO:0008006" key="3">
    <source>
        <dbReference type="Google" id="ProtNLM"/>
    </source>
</evidence>
<dbReference type="InterPro" id="IPR043519">
    <property type="entry name" value="NT_sf"/>
</dbReference>
<sequence>MSELRTPSDGSAPPPPSEPGDSREGELQGDTGGQESRATGAESTGTEGEQRSDDDEGDDGTASFGENAPQQPLAKPAKADARDLQSAEDRLPEQSTGNPGPSDPAQRGATVAVPEPAPEPEPGLKPEPDRGLDSEAEPAPGPDPVQAPESKPRLPGPDHGQPAAEAARGSEPELASTSGAQSERKPDGEVTQDAPDSTPRVDPSGEEQPAGSVRRELAAPSDAVGAGSLPDAQRDGRAEQVSGPDGLAPTAADEGGAASGDVAKPGDDVAEATGVRVEGGSEGSEVAEAVDHSPDGGSDAATAVDGSALEDAREEGDPLPDSSMEPDVEHPDTDADQGEKSEASDPEVTAADDSGVTVPVVEAPETDGLSEAMAELQEQHPVVASVVDKLLNDRANNLNFTEALRDPGKMEQAMAITKELADGGVLGERGTLEDYRTQNPGAGPLFDPVDRNVNELDDGTKRKDAFVRHAKEVDGARALGGSISDVERQGLEEYGNRLEGPVKSAVKDDVSALLQSVPGLQPDMSIRVKHVDGQLEKVGRANDGYSGRPPNPDYKVGDVIDAVGARLTVDDMQQLESLVEGAKEYFGVGDGGRLLEMENMYAQPKGGNPSYRVVPMLASIEVDGIPYTYELQLTTRRASIAADIEHNTLYKSHVETTAAEKDEIRRMQAEAAALDQDETRKGV</sequence>
<feature type="region of interest" description="Disordered" evidence="1">
    <location>
        <begin position="1"/>
        <end position="359"/>
    </location>
</feature>
<dbReference type="EMBL" id="CP108264">
    <property type="protein sequence ID" value="WTU76633.1"/>
    <property type="molecule type" value="Genomic_DNA"/>
</dbReference>
<evidence type="ECO:0000313" key="2">
    <source>
        <dbReference type="EMBL" id="WTU76633.1"/>
    </source>
</evidence>
<name>A0AAU2JVQ1_9ACTN</name>
<feature type="compositionally biased region" description="Basic and acidic residues" evidence="1">
    <location>
        <begin position="327"/>
        <end position="343"/>
    </location>
</feature>
<gene>
    <name evidence="2" type="ORF">OG327_26730</name>
</gene>
<organism evidence="2">
    <name type="scientific">Streptomyces sp. NBC_00049</name>
    <dbReference type="NCBI Taxonomy" id="2903617"/>
    <lineage>
        <taxon>Bacteria</taxon>
        <taxon>Bacillati</taxon>
        <taxon>Actinomycetota</taxon>
        <taxon>Actinomycetes</taxon>
        <taxon>Kitasatosporales</taxon>
        <taxon>Streptomycetaceae</taxon>
        <taxon>Streptomyces</taxon>
    </lineage>
</organism>